<evidence type="ECO:0000256" key="2">
    <source>
        <dbReference type="ARBA" id="ARBA00004906"/>
    </source>
</evidence>
<dbReference type="GO" id="GO:0008270">
    <property type="term" value="F:zinc ion binding"/>
    <property type="evidence" value="ECO:0007669"/>
    <property type="project" value="UniProtKB-KW"/>
</dbReference>
<evidence type="ECO:0000256" key="3">
    <source>
        <dbReference type="ARBA" id="ARBA00009413"/>
    </source>
</evidence>
<dbReference type="EC" id="2.3.2.27" evidence="9"/>
<dbReference type="PROSITE" id="PS50089">
    <property type="entry name" value="ZF_RING_2"/>
    <property type="match status" value="1"/>
</dbReference>
<dbReference type="InterPro" id="IPR017907">
    <property type="entry name" value="Znf_RING_CS"/>
</dbReference>
<evidence type="ECO:0000256" key="1">
    <source>
        <dbReference type="ARBA" id="ARBA00000900"/>
    </source>
</evidence>
<dbReference type="GO" id="GO:0016567">
    <property type="term" value="P:protein ubiquitination"/>
    <property type="evidence" value="ECO:0007669"/>
    <property type="project" value="UniProtKB-UniRule"/>
</dbReference>
<organism evidence="13 14">
    <name type="scientific">Patella caerulea</name>
    <name type="common">Rayed Mediterranean limpet</name>
    <dbReference type="NCBI Taxonomy" id="87958"/>
    <lineage>
        <taxon>Eukaryota</taxon>
        <taxon>Metazoa</taxon>
        <taxon>Spiralia</taxon>
        <taxon>Lophotrochozoa</taxon>
        <taxon>Mollusca</taxon>
        <taxon>Gastropoda</taxon>
        <taxon>Patellogastropoda</taxon>
        <taxon>Patelloidea</taxon>
        <taxon>Patellidae</taxon>
        <taxon>Patella</taxon>
    </lineage>
</organism>
<feature type="region of interest" description="Disordered" evidence="10">
    <location>
        <begin position="340"/>
        <end position="442"/>
    </location>
</feature>
<evidence type="ECO:0000256" key="6">
    <source>
        <dbReference type="ARBA" id="ARBA00022771"/>
    </source>
</evidence>
<dbReference type="InterPro" id="IPR039399">
    <property type="entry name" value="Deltex_C_sf"/>
</dbReference>
<dbReference type="Gene3D" id="3.30.40.10">
    <property type="entry name" value="Zinc/RING finger domain, C3HC4 (zinc finger)"/>
    <property type="match status" value="1"/>
</dbReference>
<name>A0AAN8J4E6_PATCE</name>
<comment type="caution">
    <text evidence="13">The sequence shown here is derived from an EMBL/GenBank/DDBJ whole genome shotgun (WGS) entry which is preliminary data.</text>
</comment>
<dbReference type="PROSITE" id="PS00518">
    <property type="entry name" value="ZF_RING_1"/>
    <property type="match status" value="1"/>
</dbReference>
<dbReference type="EMBL" id="JAZGQO010000018">
    <property type="protein sequence ID" value="KAK6168095.1"/>
    <property type="molecule type" value="Genomic_DNA"/>
</dbReference>
<evidence type="ECO:0000259" key="11">
    <source>
        <dbReference type="PROSITE" id="PS50089"/>
    </source>
</evidence>
<dbReference type="Gene3D" id="3.30.390.130">
    <property type="match status" value="1"/>
</dbReference>
<evidence type="ECO:0000313" key="13">
    <source>
        <dbReference type="EMBL" id="KAK6168095.1"/>
    </source>
</evidence>
<dbReference type="InterPro" id="IPR018957">
    <property type="entry name" value="Znf_C3HC4_RING-type"/>
</dbReference>
<dbReference type="GO" id="GO:0061630">
    <property type="term" value="F:ubiquitin protein ligase activity"/>
    <property type="evidence" value="ECO:0007669"/>
    <property type="project" value="UniProtKB-UniRule"/>
</dbReference>
<dbReference type="InterPro" id="IPR002589">
    <property type="entry name" value="Macro_dom"/>
</dbReference>
<feature type="domain" description="Macro" evidence="12">
    <location>
        <begin position="5"/>
        <end position="187"/>
    </location>
</feature>
<feature type="compositionally biased region" description="Polar residues" evidence="10">
    <location>
        <begin position="212"/>
        <end position="223"/>
    </location>
</feature>
<dbReference type="InterPro" id="IPR043472">
    <property type="entry name" value="Macro_dom-like"/>
</dbReference>
<keyword evidence="14" id="KW-1185">Reference proteome</keyword>
<protein>
    <recommendedName>
        <fullName evidence="9">E3 ubiquitin-protein ligase</fullName>
        <ecNumber evidence="9">2.3.2.27</ecNumber>
    </recommendedName>
</protein>
<feature type="region of interest" description="Disordered" evidence="10">
    <location>
        <begin position="212"/>
        <end position="234"/>
    </location>
</feature>
<comment type="similarity">
    <text evidence="3 9">Belongs to the Deltex family.</text>
</comment>
<evidence type="ECO:0000256" key="9">
    <source>
        <dbReference type="RuleBase" id="RU367105"/>
    </source>
</evidence>
<proteinExistence type="inferred from homology"/>
<evidence type="ECO:0000259" key="12">
    <source>
        <dbReference type="PROSITE" id="PS51154"/>
    </source>
</evidence>
<dbReference type="SMART" id="SM00184">
    <property type="entry name" value="RING"/>
    <property type="match status" value="2"/>
</dbReference>
<dbReference type="PROSITE" id="PS51154">
    <property type="entry name" value="MACRO"/>
    <property type="match status" value="1"/>
</dbReference>
<evidence type="ECO:0000313" key="14">
    <source>
        <dbReference type="Proteomes" id="UP001347796"/>
    </source>
</evidence>
<sequence length="789" mass="89602">MASSSVSLHYKLKNGVVAFVEWGDIFSVPADVLVYSSGQSKKEKSGIAHQMLRKGGESYRQALDILHETHSILEEGQVYELPPGDLYKKFDSIYLAITTMYNFFKPWSKKLQELYSNILSKADRNRKKSITLPVLGSGFAAAPIDKCIEAVIKSIEKLEPRYLVHINIVSNDYDTFQKISKELKSRVPNDTRTKTSFSSSNYGFKKSTGYDYSSTNTDVSLSRKQNRSADAAVSLNRDDGKLRDIEKYHRKADYKTYNGGGNFRGSDDEAGLNKNYGKDYSISNCRSDDDRGNEHYTSKYRYLKEVPGFNIIHDNDSRNAEESRAYDLERKEPVSYFVDHHGNQRNMSDTNGFYPHHHSPDNYNSKDWERRFGQKQFDNGGGYEKDSSKYRSKDEEHRFGQKQFDNGGDYEYDSNKSSFRSKKTMSSSEQEFGSESGSDHRQMLGRDDHQIKENSYHDNRLNKPKSSCGHCKKVFNGPNCTQTCGHRLCCDCGGSKDPCPFFQEDGDAKEDSTSPKPKTCDHRKNVFTAPDYTMRCGHIVCSKCPASKYPCLYSRDKDPEVDQYLQKISSKGDSDDSEDTHIKEEEDSVETCAICMEVPLIPKHLTKCGHVFCTKCIETCFKLYKPVCPTCGTTYGILTGDQPPGVMQITKFYRGVDGEERAGCYQINYTFTSGVQDENHPNPGTRYLPTRRTAYLPATTEGTKVCKMLIVAFKRKLIFTVGKSTTTGQENRITWNDIHHKTSMSGGPTHFGYPDPTYLNRVKEELASKGITEDDIRDVRLRDDEIITS</sequence>
<evidence type="ECO:0000256" key="10">
    <source>
        <dbReference type="SAM" id="MobiDB-lite"/>
    </source>
</evidence>
<dbReference type="AlphaFoldDB" id="A0AAN8J4E6"/>
<comment type="catalytic activity">
    <reaction evidence="1 9">
        <text>S-ubiquitinyl-[E2 ubiquitin-conjugating enzyme]-L-cysteine + [acceptor protein]-L-lysine = [E2 ubiquitin-conjugating enzyme]-L-cysteine + N(6)-ubiquitinyl-[acceptor protein]-L-lysine.</text>
        <dbReference type="EC" id="2.3.2.27"/>
    </reaction>
</comment>
<evidence type="ECO:0000256" key="4">
    <source>
        <dbReference type="ARBA" id="ARBA00022679"/>
    </source>
</evidence>
<dbReference type="Pfam" id="PF00097">
    <property type="entry name" value="zf-C3HC4"/>
    <property type="match status" value="1"/>
</dbReference>
<feature type="compositionally biased region" description="Basic and acidic residues" evidence="10">
    <location>
        <begin position="358"/>
        <end position="372"/>
    </location>
</feature>
<comment type="subcellular location">
    <subcellularLocation>
        <location evidence="9">Cytoplasm</location>
    </subcellularLocation>
</comment>
<keyword evidence="5 9" id="KW-0479">Metal-binding</keyword>
<dbReference type="Gene3D" id="3.40.220.10">
    <property type="entry name" value="Leucine Aminopeptidase, subunit E, domain 1"/>
    <property type="match status" value="1"/>
</dbReference>
<keyword evidence="4 9" id="KW-0808">Transferase</keyword>
<accession>A0AAN8J4E6</accession>
<dbReference type="InterPro" id="IPR001841">
    <property type="entry name" value="Znf_RING"/>
</dbReference>
<keyword evidence="7 9" id="KW-0862">Zinc</keyword>
<dbReference type="GO" id="GO:0005737">
    <property type="term" value="C:cytoplasm"/>
    <property type="evidence" value="ECO:0007669"/>
    <property type="project" value="UniProtKB-SubCell"/>
</dbReference>
<evidence type="ECO:0000256" key="7">
    <source>
        <dbReference type="ARBA" id="ARBA00022833"/>
    </source>
</evidence>
<keyword evidence="9" id="KW-0963">Cytoplasm</keyword>
<gene>
    <name evidence="13" type="ORF">SNE40_021991</name>
</gene>
<comment type="pathway">
    <text evidence="2 9">Protein modification; protein ubiquitination.</text>
</comment>
<dbReference type="Pfam" id="PF18102">
    <property type="entry name" value="DTC"/>
    <property type="match status" value="1"/>
</dbReference>
<evidence type="ECO:0000256" key="8">
    <source>
        <dbReference type="PROSITE-ProRule" id="PRU00175"/>
    </source>
</evidence>
<dbReference type="PANTHER" id="PTHR12622">
    <property type="entry name" value="DELTEX-RELATED"/>
    <property type="match status" value="1"/>
</dbReference>
<feature type="compositionally biased region" description="Low complexity" evidence="10">
    <location>
        <begin position="424"/>
        <end position="436"/>
    </location>
</feature>
<dbReference type="Proteomes" id="UP001347796">
    <property type="component" value="Unassembled WGS sequence"/>
</dbReference>
<dbReference type="InterPro" id="IPR039396">
    <property type="entry name" value="Deltex_C"/>
</dbReference>
<dbReference type="GO" id="GO:0007219">
    <property type="term" value="P:Notch signaling pathway"/>
    <property type="evidence" value="ECO:0007669"/>
    <property type="project" value="InterPro"/>
</dbReference>
<reference evidence="13 14" key="1">
    <citation type="submission" date="2024-01" db="EMBL/GenBank/DDBJ databases">
        <title>The genome of the rayed Mediterranean limpet Patella caerulea (Linnaeus, 1758).</title>
        <authorList>
            <person name="Anh-Thu Weber A."/>
            <person name="Halstead-Nussloch G."/>
        </authorList>
    </citation>
    <scope>NUCLEOTIDE SEQUENCE [LARGE SCALE GENOMIC DNA]</scope>
    <source>
        <strain evidence="13">AATW-2023a</strain>
        <tissue evidence="13">Whole specimen</tissue>
    </source>
</reference>
<feature type="domain" description="RING-type" evidence="11">
    <location>
        <begin position="592"/>
        <end position="631"/>
    </location>
</feature>
<dbReference type="InterPro" id="IPR039398">
    <property type="entry name" value="Deltex_fam"/>
</dbReference>
<dbReference type="Pfam" id="PF01661">
    <property type="entry name" value="Macro"/>
    <property type="match status" value="1"/>
</dbReference>
<dbReference type="CDD" id="cd09633">
    <property type="entry name" value="Deltex_C"/>
    <property type="match status" value="1"/>
</dbReference>
<keyword evidence="6 8" id="KW-0863">Zinc-finger</keyword>
<feature type="compositionally biased region" description="Basic and acidic residues" evidence="10">
    <location>
        <begin position="383"/>
        <end position="399"/>
    </location>
</feature>
<evidence type="ECO:0000256" key="5">
    <source>
        <dbReference type="ARBA" id="ARBA00022723"/>
    </source>
</evidence>
<dbReference type="SUPFAM" id="SSF52949">
    <property type="entry name" value="Macro domain-like"/>
    <property type="match status" value="1"/>
</dbReference>
<dbReference type="InterPro" id="IPR013083">
    <property type="entry name" value="Znf_RING/FYVE/PHD"/>
</dbReference>
<dbReference type="SUPFAM" id="SSF57850">
    <property type="entry name" value="RING/U-box"/>
    <property type="match status" value="1"/>
</dbReference>